<evidence type="ECO:0000313" key="3">
    <source>
        <dbReference type="Proteomes" id="UP000186922"/>
    </source>
</evidence>
<feature type="signal peptide" evidence="1">
    <location>
        <begin position="1"/>
        <end position="23"/>
    </location>
</feature>
<name>A0A1D1UTE9_RAMVA</name>
<dbReference type="EMBL" id="BDGG01000002">
    <property type="protein sequence ID" value="GAU91790.1"/>
    <property type="molecule type" value="Genomic_DNA"/>
</dbReference>
<gene>
    <name evidence="2" type="primary">RvY_03981</name>
    <name evidence="2" type="synonym">RvY_03981.1</name>
    <name evidence="2" type="ORF">RvY_03981-1</name>
</gene>
<proteinExistence type="predicted"/>
<reference evidence="2 3" key="1">
    <citation type="journal article" date="2016" name="Nat. Commun.">
        <title>Extremotolerant tardigrade genome and improved radiotolerance of human cultured cells by tardigrade-unique protein.</title>
        <authorList>
            <person name="Hashimoto T."/>
            <person name="Horikawa D.D."/>
            <person name="Saito Y."/>
            <person name="Kuwahara H."/>
            <person name="Kozuka-Hata H."/>
            <person name="Shin-I T."/>
            <person name="Minakuchi Y."/>
            <person name="Ohishi K."/>
            <person name="Motoyama A."/>
            <person name="Aizu T."/>
            <person name="Enomoto A."/>
            <person name="Kondo K."/>
            <person name="Tanaka S."/>
            <person name="Hara Y."/>
            <person name="Koshikawa S."/>
            <person name="Sagara H."/>
            <person name="Miura T."/>
            <person name="Yokobori S."/>
            <person name="Miyagawa K."/>
            <person name="Suzuki Y."/>
            <person name="Kubo T."/>
            <person name="Oyama M."/>
            <person name="Kohara Y."/>
            <person name="Fujiyama A."/>
            <person name="Arakawa K."/>
            <person name="Katayama T."/>
            <person name="Toyoda A."/>
            <person name="Kunieda T."/>
        </authorList>
    </citation>
    <scope>NUCLEOTIDE SEQUENCE [LARGE SCALE GENOMIC DNA]</scope>
    <source>
        <strain evidence="2 3">YOKOZUNA-1</strain>
    </source>
</reference>
<organism evidence="2 3">
    <name type="scientific">Ramazzottius varieornatus</name>
    <name type="common">Water bear</name>
    <name type="synonym">Tardigrade</name>
    <dbReference type="NCBI Taxonomy" id="947166"/>
    <lineage>
        <taxon>Eukaryota</taxon>
        <taxon>Metazoa</taxon>
        <taxon>Ecdysozoa</taxon>
        <taxon>Tardigrada</taxon>
        <taxon>Eutardigrada</taxon>
        <taxon>Parachela</taxon>
        <taxon>Hypsibioidea</taxon>
        <taxon>Ramazzottiidae</taxon>
        <taxon>Ramazzottius</taxon>
    </lineage>
</organism>
<accession>A0A1D1UTE9</accession>
<evidence type="ECO:0000256" key="1">
    <source>
        <dbReference type="SAM" id="SignalP"/>
    </source>
</evidence>
<dbReference type="AlphaFoldDB" id="A0A1D1UTE9"/>
<protein>
    <submittedName>
        <fullName evidence="2">Uncharacterized protein</fullName>
    </submittedName>
</protein>
<evidence type="ECO:0000313" key="2">
    <source>
        <dbReference type="EMBL" id="GAU91790.1"/>
    </source>
</evidence>
<keyword evidence="1" id="KW-0732">Signal</keyword>
<keyword evidence="3" id="KW-1185">Reference proteome</keyword>
<dbReference type="Proteomes" id="UP000186922">
    <property type="component" value="Unassembled WGS sequence"/>
</dbReference>
<sequence length="261" mass="28717">MGLSTTLIFPIFLWVSLSLIVQAQPYGYSSYLQPDEYSAIYAPPDDACPNIDVTAGLAGEDLFKAVVQAHGQSGFGVARVAKANMGLYSYGPPSPALEAIRTSARIRGIYLGAAYGLIDIGSPQQCLDIARAVVDIQSFFVSQRNNIIPGLPYQDELTGEDALQCLVKRRGQALFVARQTDSAIWYNSNPGPYLSLLINLVQRNEDIQRVVATNDDGHECVQVSLQLGQIFWNLHRLDYTDAEVLDAYGLIDAQQYSAYYH</sequence>
<comment type="caution">
    <text evidence="2">The sequence shown here is derived from an EMBL/GenBank/DDBJ whole genome shotgun (WGS) entry which is preliminary data.</text>
</comment>
<feature type="chain" id="PRO_5008897598" evidence="1">
    <location>
        <begin position="24"/>
        <end position="261"/>
    </location>
</feature>